<dbReference type="AlphaFoldDB" id="A0AA49FL93"/>
<dbReference type="EMBL" id="CP107246">
    <property type="protein sequence ID" value="WIM06101.1"/>
    <property type="molecule type" value="Genomic_DNA"/>
</dbReference>
<dbReference type="Pfam" id="PF04892">
    <property type="entry name" value="VanZ"/>
    <property type="match status" value="1"/>
</dbReference>
<name>A0AA49FL93_9PROT</name>
<feature type="transmembrane region" description="Helical" evidence="1">
    <location>
        <begin position="42"/>
        <end position="69"/>
    </location>
</feature>
<dbReference type="KEGG" id="npv:OHM77_02065"/>
<gene>
    <name evidence="3" type="ORF">OHM77_02065</name>
</gene>
<proteinExistence type="predicted"/>
<feature type="transmembrane region" description="Helical" evidence="1">
    <location>
        <begin position="75"/>
        <end position="92"/>
    </location>
</feature>
<keyword evidence="1" id="KW-0812">Transmembrane</keyword>
<feature type="domain" description="VanZ-like" evidence="2">
    <location>
        <begin position="72"/>
        <end position="140"/>
    </location>
</feature>
<dbReference type="InterPro" id="IPR006976">
    <property type="entry name" value="VanZ-like"/>
</dbReference>
<organism evidence="3">
    <name type="scientific">Candidatus Nitricoxidivorans perseverans</name>
    <dbReference type="NCBI Taxonomy" id="2975601"/>
    <lineage>
        <taxon>Bacteria</taxon>
        <taxon>Pseudomonadati</taxon>
        <taxon>Pseudomonadota</taxon>
        <taxon>Betaproteobacteria</taxon>
        <taxon>Nitrosomonadales</taxon>
        <taxon>Sterolibacteriaceae</taxon>
        <taxon>Candidatus Nitricoxidivorans</taxon>
    </lineage>
</organism>
<reference evidence="3" key="1">
    <citation type="journal article" date="2023" name="Nat. Microbiol.">
        <title>Enrichment and characterization of a nitric oxide-reducing microbial community in a continuous bioreactor.</title>
        <authorList>
            <person name="Garrido-Amador P."/>
            <person name="Stortenbeker N."/>
            <person name="Wessels H.J.C.T."/>
            <person name="Speth D.R."/>
            <person name="Garcia-Heredia I."/>
            <person name="Kartal B."/>
        </authorList>
    </citation>
    <scope>NUCLEOTIDE SEQUENCE</scope>
    <source>
        <strain evidence="3">MAG1</strain>
    </source>
</reference>
<accession>A0AA49FL93</accession>
<evidence type="ECO:0000256" key="1">
    <source>
        <dbReference type="SAM" id="Phobius"/>
    </source>
</evidence>
<protein>
    <submittedName>
        <fullName evidence="3">VanZ family protein</fullName>
    </submittedName>
</protein>
<dbReference type="Proteomes" id="UP001234916">
    <property type="component" value="Chromosome"/>
</dbReference>
<dbReference type="NCBIfam" id="NF037970">
    <property type="entry name" value="vanZ_1"/>
    <property type="match status" value="1"/>
</dbReference>
<keyword evidence="1" id="KW-1133">Transmembrane helix</keyword>
<evidence type="ECO:0000259" key="2">
    <source>
        <dbReference type="Pfam" id="PF04892"/>
    </source>
</evidence>
<evidence type="ECO:0000313" key="3">
    <source>
        <dbReference type="EMBL" id="WIM06101.1"/>
    </source>
</evidence>
<sequence length="152" mass="16390">MKALGQRYVQHANRAMLRFSSGFPFGQPLGRRLLSKDMMIRILSLLAALGMVAALFAGGAQPAAVGLFAAPWDKLAHAGFFLALTILLLQAWPRPWWLAPLLAVLVGMGDEWHQFYLPGRMAGWIDLVADAVGVALAAGLHEAAKTADRSAQ</sequence>
<keyword evidence="1" id="KW-0472">Membrane</keyword>